<feature type="signal peptide" evidence="3">
    <location>
        <begin position="1"/>
        <end position="22"/>
    </location>
</feature>
<sequence length="374" mass="40826">MFGKFQASMTLAIMLLFTGCFNNETNEQTNKTPPTMPAVPVTAIKAIKSDNKMSFEYPTRLESQQDVYITPKVSGTLVAQNFKPGDKISAGDVLFVIEQDRFKATLDVAVAATANAQATLKNAKSEMDRVKKLTSQKAISQREYDAALAAFESASAALASAKASEKQAKLDYSYTQVKAPFDGVVGENLIDVGSYVNVGTSQLVRLSKINPVEARFYIADSANLDRINNLQQNKWIQLNSDARLLLEGQEFKGKISFIDNIVDNKTGSVLAKAEFKNDDHRLLPGTFAKIVMDGFVQKDSFLLPQIVIKQDVISPYVLVVADGKVVKKSVKIVYQTSSKAIISEGLNDGDIVITDNFSKIAIGASVSAEIKEQE</sequence>
<evidence type="ECO:0000256" key="3">
    <source>
        <dbReference type="SAM" id="SignalP"/>
    </source>
</evidence>
<evidence type="ECO:0000256" key="2">
    <source>
        <dbReference type="ARBA" id="ARBA00009477"/>
    </source>
</evidence>
<dbReference type="Gene3D" id="1.10.287.470">
    <property type="entry name" value="Helix hairpin bin"/>
    <property type="match status" value="1"/>
</dbReference>
<dbReference type="InterPro" id="IPR006143">
    <property type="entry name" value="RND_pump_MFP"/>
</dbReference>
<feature type="domain" description="Multidrug resistance protein MdtA-like barrel-sandwich hybrid" evidence="5">
    <location>
        <begin position="67"/>
        <end position="202"/>
    </location>
</feature>
<evidence type="ECO:0000259" key="5">
    <source>
        <dbReference type="Pfam" id="PF25917"/>
    </source>
</evidence>
<dbReference type="Gene3D" id="2.40.420.20">
    <property type="match status" value="1"/>
</dbReference>
<feature type="domain" description="Multidrug resistance protein MdtA-like C-terminal permuted SH3" evidence="7">
    <location>
        <begin position="312"/>
        <end position="356"/>
    </location>
</feature>
<organism evidence="8 9">
    <name type="scientific">Campylobacter majalis</name>
    <dbReference type="NCBI Taxonomy" id="2790656"/>
    <lineage>
        <taxon>Bacteria</taxon>
        <taxon>Pseudomonadati</taxon>
        <taxon>Campylobacterota</taxon>
        <taxon>Epsilonproteobacteria</taxon>
        <taxon>Campylobacterales</taxon>
        <taxon>Campylobacteraceae</taxon>
        <taxon>Campylobacter</taxon>
    </lineage>
</organism>
<dbReference type="InterPro" id="IPR058627">
    <property type="entry name" value="MdtA-like_C"/>
</dbReference>
<dbReference type="Pfam" id="PF25944">
    <property type="entry name" value="Beta-barrel_RND"/>
    <property type="match status" value="1"/>
</dbReference>
<comment type="caution">
    <text evidence="8">The sequence shown here is derived from an EMBL/GenBank/DDBJ whole genome shotgun (WGS) entry which is preliminary data.</text>
</comment>
<dbReference type="Pfam" id="PF25967">
    <property type="entry name" value="RND-MFP_C"/>
    <property type="match status" value="1"/>
</dbReference>
<feature type="domain" description="Multidrug resistance protein MdtA-like beta-barrel" evidence="6">
    <location>
        <begin position="247"/>
        <end position="293"/>
    </location>
</feature>
<dbReference type="Proteomes" id="UP000789803">
    <property type="component" value="Unassembled WGS sequence"/>
</dbReference>
<evidence type="ECO:0000313" key="9">
    <source>
        <dbReference type="Proteomes" id="UP000789803"/>
    </source>
</evidence>
<dbReference type="Pfam" id="PF25876">
    <property type="entry name" value="HH_MFP_RND"/>
    <property type="match status" value="1"/>
</dbReference>
<dbReference type="InterPro" id="IPR058624">
    <property type="entry name" value="MdtA-like_HH"/>
</dbReference>
<evidence type="ECO:0000313" key="8">
    <source>
        <dbReference type="EMBL" id="CAD7288389.1"/>
    </source>
</evidence>
<dbReference type="EMBL" id="CAJHOF010000007">
    <property type="protein sequence ID" value="CAD7288389.1"/>
    <property type="molecule type" value="Genomic_DNA"/>
</dbReference>
<accession>A0ABM8Q6G2</accession>
<dbReference type="Gene3D" id="2.40.30.170">
    <property type="match status" value="1"/>
</dbReference>
<keyword evidence="3" id="KW-0732">Signal</keyword>
<feature type="domain" description="Multidrug resistance protein MdtA-like alpha-helical hairpin" evidence="4">
    <location>
        <begin position="106"/>
        <end position="175"/>
    </location>
</feature>
<dbReference type="PANTHER" id="PTHR30158">
    <property type="entry name" value="ACRA/E-RELATED COMPONENT OF DRUG EFFLUX TRANSPORTER"/>
    <property type="match status" value="1"/>
</dbReference>
<comment type="subcellular location">
    <subcellularLocation>
        <location evidence="1">Cell envelope</location>
    </subcellularLocation>
</comment>
<gene>
    <name evidence="8" type="primary">ttgA</name>
    <name evidence="8" type="ORF">LMG7974_00985</name>
</gene>
<reference evidence="8 9" key="1">
    <citation type="submission" date="2020-11" db="EMBL/GenBank/DDBJ databases">
        <authorList>
            <person name="Peeters C."/>
        </authorList>
    </citation>
    <scope>NUCLEOTIDE SEQUENCE [LARGE SCALE GENOMIC DNA]</scope>
    <source>
        <strain evidence="8 9">LMG 7974</strain>
    </source>
</reference>
<keyword evidence="9" id="KW-1185">Reference proteome</keyword>
<dbReference type="SUPFAM" id="SSF111369">
    <property type="entry name" value="HlyD-like secretion proteins"/>
    <property type="match status" value="1"/>
</dbReference>
<feature type="chain" id="PRO_5045431117" evidence="3">
    <location>
        <begin position="23"/>
        <end position="374"/>
    </location>
</feature>
<evidence type="ECO:0000259" key="4">
    <source>
        <dbReference type="Pfam" id="PF25876"/>
    </source>
</evidence>
<dbReference type="PROSITE" id="PS51257">
    <property type="entry name" value="PROKAR_LIPOPROTEIN"/>
    <property type="match status" value="1"/>
</dbReference>
<evidence type="ECO:0000259" key="7">
    <source>
        <dbReference type="Pfam" id="PF25967"/>
    </source>
</evidence>
<evidence type="ECO:0000256" key="1">
    <source>
        <dbReference type="ARBA" id="ARBA00004196"/>
    </source>
</evidence>
<protein>
    <submittedName>
        <fullName evidence="8">Toluene efflux pump periplasmic linker protein TtgA</fullName>
    </submittedName>
</protein>
<name>A0ABM8Q6G2_9BACT</name>
<dbReference type="RefSeq" id="WP_229932785.1">
    <property type="nucleotide sequence ID" value="NZ_CAJHOF010000007.1"/>
</dbReference>
<dbReference type="Pfam" id="PF25917">
    <property type="entry name" value="BSH_RND"/>
    <property type="match status" value="1"/>
</dbReference>
<comment type="similarity">
    <text evidence="2">Belongs to the membrane fusion protein (MFP) (TC 8.A.1) family.</text>
</comment>
<dbReference type="InterPro" id="IPR058626">
    <property type="entry name" value="MdtA-like_b-barrel"/>
</dbReference>
<dbReference type="Gene3D" id="2.40.50.100">
    <property type="match status" value="1"/>
</dbReference>
<evidence type="ECO:0000259" key="6">
    <source>
        <dbReference type="Pfam" id="PF25944"/>
    </source>
</evidence>
<dbReference type="NCBIfam" id="TIGR01730">
    <property type="entry name" value="RND_mfp"/>
    <property type="match status" value="1"/>
</dbReference>
<dbReference type="InterPro" id="IPR058625">
    <property type="entry name" value="MdtA-like_BSH"/>
</dbReference>
<proteinExistence type="inferred from homology"/>